<evidence type="ECO:0000256" key="2">
    <source>
        <dbReference type="PROSITE-ProRule" id="PRU01282"/>
    </source>
</evidence>
<dbReference type="InterPro" id="IPR006504">
    <property type="entry name" value="Tscrpt_reg_Spx/MgsR"/>
</dbReference>
<evidence type="ECO:0000256" key="1">
    <source>
        <dbReference type="ARBA" id="ARBA00007198"/>
    </source>
</evidence>
<reference evidence="3 4" key="1">
    <citation type="submission" date="2019-06" db="EMBL/GenBank/DDBJ databases">
        <title>Quisquiliibacterium sp. nov., isolated from a maize field.</title>
        <authorList>
            <person name="Lin S.-Y."/>
            <person name="Tsai C.-F."/>
            <person name="Young C.-C."/>
        </authorList>
    </citation>
    <scope>NUCLEOTIDE SEQUENCE [LARGE SCALE GENOMIC DNA]</scope>
    <source>
        <strain evidence="3 4">CC-CFT501</strain>
    </source>
</reference>
<accession>A0A5C8P0M9</accession>
<dbReference type="PANTHER" id="PTHR30041:SF8">
    <property type="entry name" value="PROTEIN YFFB"/>
    <property type="match status" value="1"/>
</dbReference>
<dbReference type="NCBIfam" id="NF008107">
    <property type="entry name" value="PRK10853.1"/>
    <property type="match status" value="1"/>
</dbReference>
<keyword evidence="4" id="KW-1185">Reference proteome</keyword>
<dbReference type="SUPFAM" id="SSF52833">
    <property type="entry name" value="Thioredoxin-like"/>
    <property type="match status" value="1"/>
</dbReference>
<dbReference type="InterPro" id="IPR006660">
    <property type="entry name" value="Arsenate_reductase-like"/>
</dbReference>
<dbReference type="InterPro" id="IPR036249">
    <property type="entry name" value="Thioredoxin-like_sf"/>
</dbReference>
<dbReference type="Proteomes" id="UP000321548">
    <property type="component" value="Unassembled WGS sequence"/>
</dbReference>
<dbReference type="Gene3D" id="3.40.30.10">
    <property type="entry name" value="Glutaredoxin"/>
    <property type="match status" value="1"/>
</dbReference>
<dbReference type="EMBL" id="VDUY01000002">
    <property type="protein sequence ID" value="TXL67170.1"/>
    <property type="molecule type" value="Genomic_DNA"/>
</dbReference>
<dbReference type="RefSeq" id="WP_147703419.1">
    <property type="nucleotide sequence ID" value="NZ_VDUY01000002.1"/>
</dbReference>
<dbReference type="Pfam" id="PF03960">
    <property type="entry name" value="ArsC"/>
    <property type="match status" value="1"/>
</dbReference>
<evidence type="ECO:0000313" key="4">
    <source>
        <dbReference type="Proteomes" id="UP000321548"/>
    </source>
</evidence>
<comment type="similarity">
    <text evidence="1 2">Belongs to the ArsC family.</text>
</comment>
<proteinExistence type="inferred from homology"/>
<dbReference type="NCBIfam" id="TIGR01617">
    <property type="entry name" value="arsC_related"/>
    <property type="match status" value="1"/>
</dbReference>
<name>A0A5C8P0M9_9BURK</name>
<dbReference type="PANTHER" id="PTHR30041">
    <property type="entry name" value="ARSENATE REDUCTASE"/>
    <property type="match status" value="1"/>
</dbReference>
<evidence type="ECO:0000313" key="3">
    <source>
        <dbReference type="EMBL" id="TXL67170.1"/>
    </source>
</evidence>
<protein>
    <submittedName>
        <fullName evidence="3">ArsC family reductase</fullName>
    </submittedName>
</protein>
<dbReference type="PROSITE" id="PS51353">
    <property type="entry name" value="ARSC"/>
    <property type="match status" value="1"/>
</dbReference>
<dbReference type="CDD" id="cd03035">
    <property type="entry name" value="ArsC_Yffb"/>
    <property type="match status" value="1"/>
</dbReference>
<organism evidence="3 4">
    <name type="scientific">Zeimonas arvi</name>
    <dbReference type="NCBI Taxonomy" id="2498847"/>
    <lineage>
        <taxon>Bacteria</taxon>
        <taxon>Pseudomonadati</taxon>
        <taxon>Pseudomonadota</taxon>
        <taxon>Betaproteobacteria</taxon>
        <taxon>Burkholderiales</taxon>
        <taxon>Burkholderiaceae</taxon>
        <taxon>Zeimonas</taxon>
    </lineage>
</organism>
<dbReference type="AlphaFoldDB" id="A0A5C8P0M9"/>
<gene>
    <name evidence="3" type="ORF">FHP08_06030</name>
</gene>
<sequence length="124" mass="13748">MPEVVVYGIENCDQVRKARAWLRAHGCAHRFHEFRRDGLDADRLAGWLGRVPWDSLLNRRGLAWRKLDPARRAEVTDAASAAELMLADPTLVKRPVLEHADGIVVGFSETVYDSLFGAAPGAPT</sequence>
<comment type="caution">
    <text evidence="3">The sequence shown here is derived from an EMBL/GenBank/DDBJ whole genome shotgun (WGS) entry which is preliminary data.</text>
</comment>
<dbReference type="OrthoDB" id="9803749at2"/>